<organism evidence="1 2">
    <name type="scientific">Staphylococcus pseudintermedius</name>
    <dbReference type="NCBI Taxonomy" id="283734"/>
    <lineage>
        <taxon>Bacteria</taxon>
        <taxon>Bacillati</taxon>
        <taxon>Bacillota</taxon>
        <taxon>Bacilli</taxon>
        <taxon>Bacillales</taxon>
        <taxon>Staphylococcaceae</taxon>
        <taxon>Staphylococcus</taxon>
        <taxon>Staphylococcus intermedius group</taxon>
    </lineage>
</organism>
<reference evidence="1 2" key="1">
    <citation type="journal article" date="2018" name="Vet. Microbiol.">
        <title>Clonal diversity and geographic distribution of methicillin-resistant Staphylococcus pseudintermedius from Australian animals: Discovery of novel sequence types.</title>
        <authorList>
            <person name="Worthing K.A."/>
            <person name="Abraham S."/>
            <person name="Coombs G.W."/>
            <person name="Pang S."/>
            <person name="Saputra S."/>
            <person name="Jordan D."/>
            <person name="Trott D.J."/>
            <person name="Norris J.M."/>
        </authorList>
    </citation>
    <scope>NUCLEOTIDE SEQUENCE [LARGE SCALE GENOMIC DNA]</scope>
    <source>
        <strain evidence="1 2">ST525 1</strain>
    </source>
</reference>
<evidence type="ECO:0000313" key="2">
    <source>
        <dbReference type="Proteomes" id="UP000246800"/>
    </source>
</evidence>
<comment type="caution">
    <text evidence="1">The sequence shown here is derived from an EMBL/GenBank/DDBJ whole genome shotgun (WGS) entry which is preliminary data.</text>
</comment>
<accession>A0A317YW15</accession>
<sequence length="69" mass="7814">MNGNVLNGVASDEEVYISLVILLVEAYLNTNHIAKSIEIFEKAFNHYPHNDLLKQNKDNLTSIKRESAL</sequence>
<protein>
    <recommendedName>
        <fullName evidence="3">Tetratricopeptide repeat protein</fullName>
    </recommendedName>
</protein>
<evidence type="ECO:0000313" key="1">
    <source>
        <dbReference type="EMBL" id="PWZ76838.1"/>
    </source>
</evidence>
<proteinExistence type="predicted"/>
<dbReference type="EMBL" id="QEIT01000010">
    <property type="protein sequence ID" value="PWZ76838.1"/>
    <property type="molecule type" value="Genomic_DNA"/>
</dbReference>
<gene>
    <name evidence="1" type="ORF">DD902_02010</name>
</gene>
<name>A0A317YW15_STAPS</name>
<dbReference type="AlphaFoldDB" id="A0A317YW15"/>
<evidence type="ECO:0008006" key="3">
    <source>
        <dbReference type="Google" id="ProtNLM"/>
    </source>
</evidence>
<dbReference type="Proteomes" id="UP000246800">
    <property type="component" value="Unassembled WGS sequence"/>
</dbReference>